<keyword evidence="3" id="KW-0812">Transmembrane</keyword>
<comment type="subcellular location">
    <subcellularLocation>
        <location evidence="1">Cell membrane</location>
        <topology evidence="1">Single-pass membrane protein</topology>
    </subcellularLocation>
</comment>
<evidence type="ECO:0000256" key="2">
    <source>
        <dbReference type="ARBA" id="ARBA00022475"/>
    </source>
</evidence>
<evidence type="ECO:0000256" key="1">
    <source>
        <dbReference type="ARBA" id="ARBA00004162"/>
    </source>
</evidence>
<evidence type="ECO:0000256" key="4">
    <source>
        <dbReference type="ARBA" id="ARBA00022989"/>
    </source>
</evidence>
<dbReference type="PANTHER" id="PTHR30558:SF3">
    <property type="entry name" value="BIOPOLYMER TRANSPORT PROTEIN EXBD-RELATED"/>
    <property type="match status" value="1"/>
</dbReference>
<sequence length="123" mass="13873">MNDIAFILIVFFLVCASVEPEDGRSQVIPRSEKNEAQQDSQSIEVGLTTATVIIDGTPYRLNEFQPRIQQMLAQKKTEAERVVVVKSQADVPYEHWIAMTEIIERAGGIITLLLEEEQTINLN</sequence>
<keyword evidence="2" id="KW-1003">Cell membrane</keyword>
<accession>A0A382JV58</accession>
<reference evidence="6" key="1">
    <citation type="submission" date="2018-05" db="EMBL/GenBank/DDBJ databases">
        <authorList>
            <person name="Lanie J.A."/>
            <person name="Ng W.-L."/>
            <person name="Kazmierczak K.M."/>
            <person name="Andrzejewski T.M."/>
            <person name="Davidsen T.M."/>
            <person name="Wayne K.J."/>
            <person name="Tettelin H."/>
            <person name="Glass J.I."/>
            <person name="Rusch D."/>
            <person name="Podicherti R."/>
            <person name="Tsui H.-C.T."/>
            <person name="Winkler M.E."/>
        </authorList>
    </citation>
    <scope>NUCLEOTIDE SEQUENCE</scope>
</reference>
<evidence type="ECO:0000313" key="6">
    <source>
        <dbReference type="EMBL" id="SVC15232.1"/>
    </source>
</evidence>
<dbReference type="InterPro" id="IPR003400">
    <property type="entry name" value="ExbD"/>
</dbReference>
<gene>
    <name evidence="6" type="ORF">METZ01_LOCUS268086</name>
</gene>
<proteinExistence type="predicted"/>
<dbReference type="Pfam" id="PF02472">
    <property type="entry name" value="ExbD"/>
    <property type="match status" value="1"/>
</dbReference>
<dbReference type="EMBL" id="UINC01076245">
    <property type="protein sequence ID" value="SVC15232.1"/>
    <property type="molecule type" value="Genomic_DNA"/>
</dbReference>
<keyword evidence="4" id="KW-1133">Transmembrane helix</keyword>
<protein>
    <recommendedName>
        <fullName evidence="7">Biopolymer transport protein ExbD/TolR</fullName>
    </recommendedName>
</protein>
<organism evidence="6">
    <name type="scientific">marine metagenome</name>
    <dbReference type="NCBI Taxonomy" id="408172"/>
    <lineage>
        <taxon>unclassified sequences</taxon>
        <taxon>metagenomes</taxon>
        <taxon>ecological metagenomes</taxon>
    </lineage>
</organism>
<dbReference type="GO" id="GO:0022857">
    <property type="term" value="F:transmembrane transporter activity"/>
    <property type="evidence" value="ECO:0007669"/>
    <property type="project" value="InterPro"/>
</dbReference>
<keyword evidence="5" id="KW-0472">Membrane</keyword>
<evidence type="ECO:0000256" key="5">
    <source>
        <dbReference type="ARBA" id="ARBA00023136"/>
    </source>
</evidence>
<evidence type="ECO:0008006" key="7">
    <source>
        <dbReference type="Google" id="ProtNLM"/>
    </source>
</evidence>
<dbReference type="AlphaFoldDB" id="A0A382JV58"/>
<dbReference type="PANTHER" id="PTHR30558">
    <property type="entry name" value="EXBD MEMBRANE COMPONENT OF PMF-DRIVEN MACROMOLECULE IMPORT SYSTEM"/>
    <property type="match status" value="1"/>
</dbReference>
<name>A0A382JV58_9ZZZZ</name>
<dbReference type="GO" id="GO:0005886">
    <property type="term" value="C:plasma membrane"/>
    <property type="evidence" value="ECO:0007669"/>
    <property type="project" value="UniProtKB-SubCell"/>
</dbReference>
<evidence type="ECO:0000256" key="3">
    <source>
        <dbReference type="ARBA" id="ARBA00022692"/>
    </source>
</evidence>